<keyword evidence="10" id="KW-1185">Reference proteome</keyword>
<feature type="compositionally biased region" description="Polar residues" evidence="8">
    <location>
        <begin position="132"/>
        <end position="167"/>
    </location>
</feature>
<dbReference type="SUPFAM" id="SSF57667">
    <property type="entry name" value="beta-beta-alpha zinc fingers"/>
    <property type="match status" value="4"/>
</dbReference>
<dbReference type="RefSeq" id="XP_024870840.1">
    <property type="nucleotide sequence ID" value="XM_025015072.1"/>
</dbReference>
<evidence type="ECO:0000256" key="7">
    <source>
        <dbReference type="PROSITE-ProRule" id="PRU00042"/>
    </source>
</evidence>
<feature type="domain" description="C2H2-type" evidence="9">
    <location>
        <begin position="367"/>
        <end position="395"/>
    </location>
</feature>
<dbReference type="GeneID" id="112453985"/>
<dbReference type="InterPro" id="IPR013087">
    <property type="entry name" value="Znf_C2H2_type"/>
</dbReference>
<sequence length="791" mass="88824">MCARVLTCPLCSQPGFLTLDALRAGLVSVATRPLICPVCNEVLLGIDKLTIHLFGHTINLSSGTAESSKFADVAAADRHLVAVHNAHNVAPQDWDTLKQLGKAVSGNKRTCIEPSDSGVSNVRNDVSVVNSQPKTQSQNSSMRGASQSDYSRNVNILPQSDGNHNAAQRTTANLQQGTLKKNCATQYFCNDNIKHLNVPQEAIQAEKTTISDLIIATKVAGTEDANVYRDIGRECIESNSGQCVIKERLMIRDLLEEERDPNFQPVQNVMANVCAKEPPEEHNGTENLPDTRKTNVGDQNKNLDHRQIVPHTQPSTRAFRTIAPKEKTERCNICGFHFPDTNILALHKQLVHEQDSSNSLEKVPKNYSCHLCSKVFKMRGSLMVHMRVAHIGHNLGSFSKDDQIEVACPGDAGYTCPTCGKKFKKEQHVIQHLKTHEGKQWECDTCSKMFTTKYFLKKHKRLHSGEMPYKCKICDKSFTFQQSYHKHRLYHKDDKPHTCTTCGRSFKELSTLHNHERIHTGEKPFACETCGKCFRQRVSYLVHRRIHTGVMPYKCTMCGKSFRYKVSQRTHKCPVQTSGTAQQLIPDTREAENGTVGPQTVDILQESQSMTNTADNEENKFVLIINVQGQHVLALQSEINNMSSERKEQGIEFRDAGNSNEDSKSKTWDTNDLNSVGLEESAESIERVQSHNEKIDAKSTNDFFSMVMSPLESSMSSPTFEMEHLRVSSPKRKEDPIDSYTDFPQVSDSVQINLTEPGMEQGFNHNKDVADSLQTINEESLKELLYGMDRK</sequence>
<gene>
    <name evidence="11" type="primary">LOC112453985</name>
</gene>
<dbReference type="GO" id="GO:0000981">
    <property type="term" value="F:DNA-binding transcription factor activity, RNA polymerase II-specific"/>
    <property type="evidence" value="ECO:0007669"/>
    <property type="project" value="TreeGrafter"/>
</dbReference>
<name>A0A6J1PP19_9HYME</name>
<dbReference type="FunFam" id="3.30.160.60:FF:001573">
    <property type="entry name" value="Zinc finger protein 407"/>
    <property type="match status" value="1"/>
</dbReference>
<dbReference type="PANTHER" id="PTHR24408">
    <property type="entry name" value="ZINC FINGER PROTEIN"/>
    <property type="match status" value="1"/>
</dbReference>
<dbReference type="GO" id="GO:0008270">
    <property type="term" value="F:zinc ion binding"/>
    <property type="evidence" value="ECO:0007669"/>
    <property type="project" value="UniProtKB-KW"/>
</dbReference>
<keyword evidence="5" id="KW-0862">Zinc</keyword>
<evidence type="ECO:0000256" key="4">
    <source>
        <dbReference type="ARBA" id="ARBA00022771"/>
    </source>
</evidence>
<dbReference type="FunFam" id="3.30.160.60:FF:001253">
    <property type="entry name" value="Zinc finger protein 408"/>
    <property type="match status" value="1"/>
</dbReference>
<dbReference type="OrthoDB" id="654211at2759"/>
<feature type="compositionally biased region" description="Basic and acidic residues" evidence="8">
    <location>
        <begin position="646"/>
        <end position="669"/>
    </location>
</feature>
<feature type="domain" description="C2H2-type" evidence="9">
    <location>
        <begin position="497"/>
        <end position="524"/>
    </location>
</feature>
<dbReference type="AlphaFoldDB" id="A0A6J1PP19"/>
<keyword evidence="6" id="KW-0539">Nucleus</keyword>
<reference evidence="11" key="1">
    <citation type="submission" date="2025-08" db="UniProtKB">
        <authorList>
            <consortium name="RefSeq"/>
        </authorList>
    </citation>
    <scope>IDENTIFICATION</scope>
    <source>
        <tissue evidence="11">Whole body</tissue>
    </source>
</reference>
<evidence type="ECO:0000313" key="10">
    <source>
        <dbReference type="Proteomes" id="UP000504618"/>
    </source>
</evidence>
<evidence type="ECO:0000256" key="2">
    <source>
        <dbReference type="ARBA" id="ARBA00022723"/>
    </source>
</evidence>
<dbReference type="FunFam" id="3.30.160.60:FF:000870">
    <property type="entry name" value="zinc finger protein 197 isoform X1"/>
    <property type="match status" value="1"/>
</dbReference>
<feature type="region of interest" description="Disordered" evidence="8">
    <location>
        <begin position="129"/>
        <end position="167"/>
    </location>
</feature>
<feature type="domain" description="C2H2-type" evidence="9">
    <location>
        <begin position="553"/>
        <end position="581"/>
    </location>
</feature>
<dbReference type="Pfam" id="PF00096">
    <property type="entry name" value="zf-C2H2"/>
    <property type="match status" value="6"/>
</dbReference>
<evidence type="ECO:0000313" key="11">
    <source>
        <dbReference type="RefSeq" id="XP_024870840.1"/>
    </source>
</evidence>
<dbReference type="SMART" id="SM00355">
    <property type="entry name" value="ZnF_C2H2"/>
    <property type="match status" value="9"/>
</dbReference>
<dbReference type="PROSITE" id="PS50157">
    <property type="entry name" value="ZINC_FINGER_C2H2_2"/>
    <property type="match status" value="8"/>
</dbReference>
<keyword evidence="2" id="KW-0479">Metal-binding</keyword>
<dbReference type="Proteomes" id="UP000504618">
    <property type="component" value="Unplaced"/>
</dbReference>
<feature type="domain" description="C2H2-type" evidence="9">
    <location>
        <begin position="329"/>
        <end position="357"/>
    </location>
</feature>
<evidence type="ECO:0000256" key="3">
    <source>
        <dbReference type="ARBA" id="ARBA00022737"/>
    </source>
</evidence>
<organism evidence="10 11">
    <name type="scientific">Temnothorax curvispinosus</name>
    <dbReference type="NCBI Taxonomy" id="300111"/>
    <lineage>
        <taxon>Eukaryota</taxon>
        <taxon>Metazoa</taxon>
        <taxon>Ecdysozoa</taxon>
        <taxon>Arthropoda</taxon>
        <taxon>Hexapoda</taxon>
        <taxon>Insecta</taxon>
        <taxon>Pterygota</taxon>
        <taxon>Neoptera</taxon>
        <taxon>Endopterygota</taxon>
        <taxon>Hymenoptera</taxon>
        <taxon>Apocrita</taxon>
        <taxon>Aculeata</taxon>
        <taxon>Formicoidea</taxon>
        <taxon>Formicidae</taxon>
        <taxon>Myrmicinae</taxon>
        <taxon>Temnothorax</taxon>
    </lineage>
</organism>
<feature type="domain" description="C2H2-type" evidence="9">
    <location>
        <begin position="469"/>
        <end position="496"/>
    </location>
</feature>
<dbReference type="FunFam" id="3.30.160.60:FF:003317">
    <property type="entry name" value="Zinc finger protein 322"/>
    <property type="match status" value="1"/>
</dbReference>
<evidence type="ECO:0000256" key="1">
    <source>
        <dbReference type="ARBA" id="ARBA00004123"/>
    </source>
</evidence>
<evidence type="ECO:0000256" key="8">
    <source>
        <dbReference type="SAM" id="MobiDB-lite"/>
    </source>
</evidence>
<feature type="region of interest" description="Disordered" evidence="8">
    <location>
        <begin position="277"/>
        <end position="301"/>
    </location>
</feature>
<dbReference type="GO" id="GO:0043565">
    <property type="term" value="F:sequence-specific DNA binding"/>
    <property type="evidence" value="ECO:0007669"/>
    <property type="project" value="TreeGrafter"/>
</dbReference>
<dbReference type="FunFam" id="3.30.160.60:FF:001297">
    <property type="entry name" value="Zinc finger and SCAN domain-containing protein 2"/>
    <property type="match status" value="1"/>
</dbReference>
<protein>
    <submittedName>
        <fullName evidence="11">Zinc finger protein 37 isoform X1</fullName>
    </submittedName>
</protein>
<keyword evidence="4 7" id="KW-0863">Zinc-finger</keyword>
<feature type="domain" description="C2H2-type" evidence="9">
    <location>
        <begin position="525"/>
        <end position="552"/>
    </location>
</feature>
<keyword evidence="3" id="KW-0677">Repeat</keyword>
<dbReference type="PROSITE" id="PS00028">
    <property type="entry name" value="ZINC_FINGER_C2H2_1"/>
    <property type="match status" value="7"/>
</dbReference>
<accession>A0A6J1PP19</accession>
<comment type="subcellular location">
    <subcellularLocation>
        <location evidence="1">Nucleus</location>
    </subcellularLocation>
</comment>
<evidence type="ECO:0000259" key="9">
    <source>
        <dbReference type="PROSITE" id="PS50157"/>
    </source>
</evidence>
<dbReference type="InterPro" id="IPR036236">
    <property type="entry name" value="Znf_C2H2_sf"/>
</dbReference>
<dbReference type="Gene3D" id="3.30.160.60">
    <property type="entry name" value="Classic Zinc Finger"/>
    <property type="match status" value="7"/>
</dbReference>
<dbReference type="GO" id="GO:0005634">
    <property type="term" value="C:nucleus"/>
    <property type="evidence" value="ECO:0007669"/>
    <property type="project" value="UniProtKB-SubCell"/>
</dbReference>
<feature type="domain" description="C2H2-type" evidence="9">
    <location>
        <begin position="441"/>
        <end position="468"/>
    </location>
</feature>
<evidence type="ECO:0000256" key="5">
    <source>
        <dbReference type="ARBA" id="ARBA00022833"/>
    </source>
</evidence>
<feature type="domain" description="C2H2-type" evidence="9">
    <location>
        <begin position="414"/>
        <end position="441"/>
    </location>
</feature>
<evidence type="ECO:0000256" key="6">
    <source>
        <dbReference type="ARBA" id="ARBA00023242"/>
    </source>
</evidence>
<proteinExistence type="predicted"/>
<feature type="region of interest" description="Disordered" evidence="8">
    <location>
        <begin position="646"/>
        <end position="672"/>
    </location>
</feature>
<dbReference type="PANTHER" id="PTHR24408:SF61">
    <property type="entry name" value="E3 SUMO-PROTEIN LIGASE ZNF451"/>
    <property type="match status" value="1"/>
</dbReference>